<protein>
    <submittedName>
        <fullName evidence="1">Uncharacterized protein</fullName>
    </submittedName>
</protein>
<accession>A0A1Y5PFF5</accession>
<reference evidence="1" key="1">
    <citation type="submission" date="2016-03" db="EMBL/GenBank/DDBJ databases">
        <authorList>
            <person name="Ploux O."/>
        </authorList>
    </citation>
    <scope>NUCLEOTIDE SEQUENCE</scope>
    <source>
        <strain evidence="1">UC10</strain>
    </source>
</reference>
<name>A0A1Y5PFF5_9MYCO</name>
<organism evidence="1">
    <name type="scientific">uncultured Mycobacterium sp</name>
    <dbReference type="NCBI Taxonomy" id="171292"/>
    <lineage>
        <taxon>Bacteria</taxon>
        <taxon>Bacillati</taxon>
        <taxon>Actinomycetota</taxon>
        <taxon>Actinomycetes</taxon>
        <taxon>Mycobacteriales</taxon>
        <taxon>Mycobacteriaceae</taxon>
        <taxon>Mycobacterium</taxon>
        <taxon>environmental samples</taxon>
    </lineage>
</organism>
<gene>
    <name evidence="1" type="ORF">MHPYR_420048</name>
</gene>
<proteinExistence type="predicted"/>
<evidence type="ECO:0000313" key="1">
    <source>
        <dbReference type="EMBL" id="SBS77402.1"/>
    </source>
</evidence>
<sequence length="84" mass="9008">MICSEACLRSNNAHYRSELSTSALAWLFFNMAVATTLRYVESDDPIRLDELRAGLKFASAGLLAGGRVATTHPATTPACRSSSS</sequence>
<dbReference type="AlphaFoldDB" id="A0A1Y5PFF5"/>
<dbReference type="EMBL" id="FLQS01000037">
    <property type="protein sequence ID" value="SBS77402.1"/>
    <property type="molecule type" value="Genomic_DNA"/>
</dbReference>